<evidence type="ECO:0000259" key="2">
    <source>
        <dbReference type="SMART" id="SM00829"/>
    </source>
</evidence>
<dbReference type="InterPro" id="IPR020843">
    <property type="entry name" value="ER"/>
</dbReference>
<gene>
    <name evidence="3" type="ORF">GCM10010389_17990</name>
</gene>
<protein>
    <submittedName>
        <fullName evidence="3">Oxidoreductase</fullName>
    </submittedName>
</protein>
<sequence>MKAVRFSRFGGPEVLEIVDLPDPHPGPGQVRIAVRAAGVNASDWKKREGLMGGELPQTLGYEAAGVVDELGEGVTDVAVGDRVFGFCAEGAAQAELAVLSPYAPIPPSLDFPGAAALPAAVETATRTLDRLGVESGGTLLVNGASGSVGSAAVQLAVVRGARVIGTAGPANHDYLRALGAEPVAYGEGFVERVRALTPDGVDMALDVAGSGVLPELIELAGGAGHVVTVADFAGAREHGVTFSRGDDGRALHALDGIGELIEAGRFSLPVARTFPLAEVAEAHRAGEGGHVRGKLVLLVG</sequence>
<dbReference type="GO" id="GO:0016491">
    <property type="term" value="F:oxidoreductase activity"/>
    <property type="evidence" value="ECO:0007669"/>
    <property type="project" value="InterPro"/>
</dbReference>
<dbReference type="Pfam" id="PF08240">
    <property type="entry name" value="ADH_N"/>
    <property type="match status" value="1"/>
</dbReference>
<dbReference type="SMART" id="SM00829">
    <property type="entry name" value="PKS_ER"/>
    <property type="match status" value="1"/>
</dbReference>
<accession>A0A918R0V5</accession>
<dbReference type="Gene3D" id="3.90.180.10">
    <property type="entry name" value="Medium-chain alcohol dehydrogenases, catalytic domain"/>
    <property type="match status" value="1"/>
</dbReference>
<dbReference type="InterPro" id="IPR051603">
    <property type="entry name" value="Zinc-ADH_QOR/CCCR"/>
</dbReference>
<keyword evidence="4" id="KW-1185">Reference proteome</keyword>
<reference evidence="3" key="1">
    <citation type="journal article" date="2014" name="Int. J. Syst. Evol. Microbiol.">
        <title>Complete genome sequence of Corynebacterium casei LMG S-19264T (=DSM 44701T), isolated from a smear-ripened cheese.</title>
        <authorList>
            <consortium name="US DOE Joint Genome Institute (JGI-PGF)"/>
            <person name="Walter F."/>
            <person name="Albersmeier A."/>
            <person name="Kalinowski J."/>
            <person name="Ruckert C."/>
        </authorList>
    </citation>
    <scope>NUCLEOTIDE SEQUENCE</scope>
    <source>
        <strain evidence="3">JCM 5016</strain>
    </source>
</reference>
<dbReference type="InterPro" id="IPR011032">
    <property type="entry name" value="GroES-like_sf"/>
</dbReference>
<dbReference type="Pfam" id="PF13602">
    <property type="entry name" value="ADH_zinc_N_2"/>
    <property type="match status" value="1"/>
</dbReference>
<comment type="caution">
    <text evidence="3">The sequence shown here is derived from an EMBL/GenBank/DDBJ whole genome shotgun (WGS) entry which is preliminary data.</text>
</comment>
<dbReference type="PANTHER" id="PTHR44154:SF1">
    <property type="entry name" value="QUINONE OXIDOREDUCTASE"/>
    <property type="match status" value="1"/>
</dbReference>
<feature type="domain" description="Enoyl reductase (ER)" evidence="2">
    <location>
        <begin position="10"/>
        <end position="297"/>
    </location>
</feature>
<dbReference type="InterPro" id="IPR013154">
    <property type="entry name" value="ADH-like_N"/>
</dbReference>
<dbReference type="Gene3D" id="3.40.50.720">
    <property type="entry name" value="NAD(P)-binding Rossmann-like Domain"/>
    <property type="match status" value="1"/>
</dbReference>
<evidence type="ECO:0000313" key="4">
    <source>
        <dbReference type="Proteomes" id="UP000623010"/>
    </source>
</evidence>
<evidence type="ECO:0000256" key="1">
    <source>
        <dbReference type="ARBA" id="ARBA00022857"/>
    </source>
</evidence>
<dbReference type="InterPro" id="IPR036291">
    <property type="entry name" value="NAD(P)-bd_dom_sf"/>
</dbReference>
<organism evidence="3 4">
    <name type="scientific">Streptomyces echinoruber</name>
    <dbReference type="NCBI Taxonomy" id="68898"/>
    <lineage>
        <taxon>Bacteria</taxon>
        <taxon>Bacillati</taxon>
        <taxon>Actinomycetota</taxon>
        <taxon>Actinomycetes</taxon>
        <taxon>Kitasatosporales</taxon>
        <taxon>Streptomycetaceae</taxon>
        <taxon>Streptomyces</taxon>
    </lineage>
</organism>
<dbReference type="SUPFAM" id="SSF50129">
    <property type="entry name" value="GroES-like"/>
    <property type="match status" value="1"/>
</dbReference>
<dbReference type="RefSeq" id="WP_190056794.1">
    <property type="nucleotide sequence ID" value="NZ_BMWH01000004.1"/>
</dbReference>
<evidence type="ECO:0000313" key="3">
    <source>
        <dbReference type="EMBL" id="GGZ80523.1"/>
    </source>
</evidence>
<reference evidence="3" key="2">
    <citation type="submission" date="2020-09" db="EMBL/GenBank/DDBJ databases">
        <authorList>
            <person name="Sun Q."/>
            <person name="Ohkuma M."/>
        </authorList>
    </citation>
    <scope>NUCLEOTIDE SEQUENCE</scope>
    <source>
        <strain evidence="3">JCM 5016</strain>
    </source>
</reference>
<name>A0A918R0V5_9ACTN</name>
<keyword evidence="1" id="KW-0521">NADP</keyword>
<dbReference type="EMBL" id="BMWH01000004">
    <property type="protein sequence ID" value="GGZ80523.1"/>
    <property type="molecule type" value="Genomic_DNA"/>
</dbReference>
<proteinExistence type="predicted"/>
<dbReference type="Proteomes" id="UP000623010">
    <property type="component" value="Unassembled WGS sequence"/>
</dbReference>
<dbReference type="SUPFAM" id="SSF51735">
    <property type="entry name" value="NAD(P)-binding Rossmann-fold domains"/>
    <property type="match status" value="1"/>
</dbReference>
<dbReference type="AlphaFoldDB" id="A0A918R0V5"/>
<dbReference type="CDD" id="cd05289">
    <property type="entry name" value="MDR_like_2"/>
    <property type="match status" value="1"/>
</dbReference>
<dbReference type="PANTHER" id="PTHR44154">
    <property type="entry name" value="QUINONE OXIDOREDUCTASE"/>
    <property type="match status" value="1"/>
</dbReference>